<dbReference type="SUPFAM" id="SSF53649">
    <property type="entry name" value="Alkaline phosphatase-like"/>
    <property type="match status" value="1"/>
</dbReference>
<dbReference type="InterPro" id="IPR050448">
    <property type="entry name" value="OpgB/LTA_synthase_biosynth"/>
</dbReference>
<feature type="transmembrane region" description="Helical" evidence="9">
    <location>
        <begin position="164"/>
        <end position="182"/>
    </location>
</feature>
<dbReference type="PIRSF" id="PIRSF005091">
    <property type="entry name" value="Mmb_sulf_HI1246"/>
    <property type="match status" value="1"/>
</dbReference>
<dbReference type="GO" id="GO:0005886">
    <property type="term" value="C:plasma membrane"/>
    <property type="evidence" value="ECO:0007669"/>
    <property type="project" value="UniProtKB-SubCell"/>
</dbReference>
<keyword evidence="7" id="KW-0479">Metal-binding</keyword>
<feature type="active site" evidence="6">
    <location>
        <position position="320"/>
    </location>
</feature>
<feature type="binding site" evidence="8">
    <location>
        <position position="493"/>
    </location>
    <ligand>
        <name>Mn(2+)</name>
        <dbReference type="ChEBI" id="CHEBI:29035"/>
    </ligand>
</feature>
<evidence type="ECO:0000313" key="11">
    <source>
        <dbReference type="EMBL" id="NYT27530.1"/>
    </source>
</evidence>
<comment type="caution">
    <text evidence="11">The sequence shown here is derived from an EMBL/GenBank/DDBJ whole genome shotgun (WGS) entry which is preliminary data.</text>
</comment>
<evidence type="ECO:0000256" key="3">
    <source>
        <dbReference type="ARBA" id="ARBA00022692"/>
    </source>
</evidence>
<keyword evidence="11" id="KW-0378">Hydrolase</keyword>
<dbReference type="GO" id="GO:0046872">
    <property type="term" value="F:metal ion binding"/>
    <property type="evidence" value="ECO:0007669"/>
    <property type="project" value="UniProtKB-KW"/>
</dbReference>
<organism evidence="11 12">
    <name type="scientific">Candidatus Thiodubiliella endoseptemdiera</name>
    <dbReference type="NCBI Taxonomy" id="2738886"/>
    <lineage>
        <taxon>Bacteria</taxon>
        <taxon>Pseudomonadati</taxon>
        <taxon>Pseudomonadota</taxon>
        <taxon>Gammaproteobacteria</taxon>
        <taxon>Candidatus Pseudothioglobaceae</taxon>
        <taxon>Candidatus Thiodubiliella</taxon>
    </lineage>
</organism>
<feature type="transmembrane region" description="Helical" evidence="9">
    <location>
        <begin position="79"/>
        <end position="102"/>
    </location>
</feature>
<feature type="transmembrane region" description="Helical" evidence="9">
    <location>
        <begin position="122"/>
        <end position="144"/>
    </location>
</feature>
<dbReference type="Gene3D" id="3.40.720.10">
    <property type="entry name" value="Alkaline Phosphatase, subunit A"/>
    <property type="match status" value="1"/>
</dbReference>
<dbReference type="EMBL" id="JACCHT010000001">
    <property type="protein sequence ID" value="NYT27530.1"/>
    <property type="molecule type" value="Genomic_DNA"/>
</dbReference>
<evidence type="ECO:0000256" key="9">
    <source>
        <dbReference type="SAM" id="Phobius"/>
    </source>
</evidence>
<reference evidence="11 12" key="1">
    <citation type="submission" date="2020-05" db="EMBL/GenBank/DDBJ databases">
        <title>Horizontal transmission and recombination maintain forever young bacterial symbiont genomes.</title>
        <authorList>
            <person name="Russell S.L."/>
            <person name="Pepper-Tunick E."/>
            <person name="Svedberg J."/>
            <person name="Byrne A."/>
            <person name="Ruelas Castillo J."/>
            <person name="Vollmers C."/>
            <person name="Beinart R.A."/>
            <person name="Corbett-Detig R."/>
        </authorList>
    </citation>
    <scope>NUCLEOTIDE SEQUENCE [LARGE SCALE GENOMIC DNA]</scope>
    <source>
        <strain evidence="11">455</strain>
    </source>
</reference>
<evidence type="ECO:0000256" key="2">
    <source>
        <dbReference type="ARBA" id="ARBA00022475"/>
    </source>
</evidence>
<evidence type="ECO:0000256" key="4">
    <source>
        <dbReference type="ARBA" id="ARBA00022989"/>
    </source>
</evidence>
<keyword evidence="4 9" id="KW-1133">Transmembrane helix</keyword>
<feature type="transmembrane region" description="Helical" evidence="9">
    <location>
        <begin position="9"/>
        <end position="28"/>
    </location>
</feature>
<dbReference type="CDD" id="cd16015">
    <property type="entry name" value="LTA_synthase"/>
    <property type="match status" value="1"/>
</dbReference>
<dbReference type="AlphaFoldDB" id="A0A853F5M0"/>
<keyword evidence="11" id="KW-0808">Transferase</keyword>
<dbReference type="InterPro" id="IPR000917">
    <property type="entry name" value="Sulfatase_N"/>
</dbReference>
<dbReference type="GO" id="GO:0016787">
    <property type="term" value="F:hydrolase activity"/>
    <property type="evidence" value="ECO:0007669"/>
    <property type="project" value="UniProtKB-KW"/>
</dbReference>
<dbReference type="Gene3D" id="3.30.1120.80">
    <property type="match status" value="1"/>
</dbReference>
<dbReference type="InterPro" id="IPR012160">
    <property type="entry name" value="LtaS-like"/>
</dbReference>
<feature type="transmembrane region" description="Helical" evidence="9">
    <location>
        <begin position="48"/>
        <end position="67"/>
    </location>
</feature>
<dbReference type="Pfam" id="PF00884">
    <property type="entry name" value="Sulfatase"/>
    <property type="match status" value="1"/>
</dbReference>
<dbReference type="InterPro" id="IPR017850">
    <property type="entry name" value="Alkaline_phosphatase_core_sf"/>
</dbReference>
<evidence type="ECO:0000256" key="7">
    <source>
        <dbReference type="PIRSR" id="PIRSR005091-2"/>
    </source>
</evidence>
<name>A0A853F5M0_9GAMM</name>
<comment type="subcellular location">
    <subcellularLocation>
        <location evidence="1">Cell membrane</location>
        <topology evidence="1">Multi-pass membrane protein</topology>
    </subcellularLocation>
</comment>
<accession>A0A853F5M0</accession>
<evidence type="ECO:0000256" key="5">
    <source>
        <dbReference type="ARBA" id="ARBA00023136"/>
    </source>
</evidence>
<evidence type="ECO:0000256" key="6">
    <source>
        <dbReference type="PIRSR" id="PIRSR005091-1"/>
    </source>
</evidence>
<feature type="binding site" evidence="7">
    <location>
        <position position="438"/>
    </location>
    <ligand>
        <name>substrate</name>
    </ligand>
</feature>
<evidence type="ECO:0000256" key="1">
    <source>
        <dbReference type="ARBA" id="ARBA00004651"/>
    </source>
</evidence>
<evidence type="ECO:0000259" key="10">
    <source>
        <dbReference type="Pfam" id="PF00884"/>
    </source>
</evidence>
<dbReference type="Proteomes" id="UP000568751">
    <property type="component" value="Unassembled WGS sequence"/>
</dbReference>
<feature type="domain" description="Sulfatase N-terminal" evidence="10">
    <location>
        <begin position="272"/>
        <end position="544"/>
    </location>
</feature>
<keyword evidence="3 9" id="KW-0812">Transmembrane</keyword>
<proteinExistence type="predicted"/>
<evidence type="ECO:0000313" key="12">
    <source>
        <dbReference type="Proteomes" id="UP000568751"/>
    </source>
</evidence>
<keyword evidence="2" id="KW-1003">Cell membrane</keyword>
<protein>
    <submittedName>
        <fullName evidence="11">Sulfatase-like hydrolase/transferase</fullName>
    </submittedName>
</protein>
<feature type="binding site" evidence="8">
    <location>
        <position position="494"/>
    </location>
    <ligand>
        <name>Mn(2+)</name>
        <dbReference type="ChEBI" id="CHEBI:29035"/>
    </ligand>
</feature>
<evidence type="ECO:0000256" key="8">
    <source>
        <dbReference type="PIRSR" id="PIRSR005091-3"/>
    </source>
</evidence>
<dbReference type="PANTHER" id="PTHR47371">
    <property type="entry name" value="LIPOTEICHOIC ACID SYNTHASE"/>
    <property type="match status" value="1"/>
</dbReference>
<keyword evidence="7" id="KW-0464">Manganese</keyword>
<dbReference type="GO" id="GO:0016740">
    <property type="term" value="F:transferase activity"/>
    <property type="evidence" value="ECO:0007669"/>
    <property type="project" value="UniProtKB-KW"/>
</dbReference>
<dbReference type="PANTHER" id="PTHR47371:SF3">
    <property type="entry name" value="PHOSPHOGLYCEROL TRANSFERASE I"/>
    <property type="match status" value="1"/>
</dbReference>
<sequence>MIKQLLKHYFYLIALFFITRLALFIWQFDRFSQVSESYWLTFLYGLKMDTILALVLLLPLLLLLTLAPKIISNFLNKLMVYYFLLVLMLVTFVESATLPFFIQYDVRPNYLFVEYLEHIREVSSMLIADYKLVFLITFVIMYALARAYLKNSSTRFIACFDLSYIKRVALILPLLLIFSIGIRSSFGHRPANISDALYSSNRILNEVTKNSLYSVLYAIYSKKYDKSVKHYGVMKVDDAIQRVKRRLNIQNTHPDYIFNRTINTHFKHNQNKNLVIFIQESMGAQFAKAVGGESGVTPHFNQLANNGLLFTDAYSNGTRSIRGLAGLVAGNFSIPGKGVLKRNKSQQDFFTMASLLKSYQYETVFLYGGESRFDNMKSWFSGNGFERIIEQSDFINPGYVGSWGVSDEDLIIRANQEFKTYHNNNQKFAAVMFSTSNHAPFDFPEDKIDLIEGVAVKSAKNAIKYADYAIGQFIKLAQQEDYYKDTIFVIAADHDVRVYGDDLVPVNHFHIPALILGQGVPTMTYNKISTQPDILATALDLMGIENLTYPIQGHSIFSDKKQNVALMQFNDYYALRQDDKVAVIRPDKEALTFIYKNEQLKLTTHDKTLEEDALAFVITLNHLYHNKLHQ</sequence>
<keyword evidence="5 9" id="KW-0472">Membrane</keyword>
<gene>
    <name evidence="11" type="ORF">H0A76_06275</name>
</gene>
<feature type="binding site" evidence="8">
    <location>
        <position position="280"/>
    </location>
    <ligand>
        <name>Mn(2+)</name>
        <dbReference type="ChEBI" id="CHEBI:29035"/>
    </ligand>
</feature>